<comment type="caution">
    <text evidence="1">The sequence shown here is derived from an EMBL/GenBank/DDBJ whole genome shotgun (WGS) entry which is preliminary data.</text>
</comment>
<dbReference type="Proteomes" id="UP001148018">
    <property type="component" value="Unassembled WGS sequence"/>
</dbReference>
<dbReference type="AlphaFoldDB" id="A0A9Q0DDN1"/>
<proteinExistence type="predicted"/>
<reference evidence="1" key="1">
    <citation type="submission" date="2022-07" db="EMBL/GenBank/DDBJ databases">
        <title>Chromosome-level genome of Muraenolepis orangiensis.</title>
        <authorList>
            <person name="Kim J."/>
        </authorList>
    </citation>
    <scope>NUCLEOTIDE SEQUENCE</scope>
    <source>
        <strain evidence="1">KU_S4_2022</strain>
        <tissue evidence="1">Muscle</tissue>
    </source>
</reference>
<keyword evidence="2" id="KW-1185">Reference proteome</keyword>
<gene>
    <name evidence="1" type="ORF">NHX12_014484</name>
</gene>
<dbReference type="EMBL" id="JANIIK010000118">
    <property type="protein sequence ID" value="KAJ3585766.1"/>
    <property type="molecule type" value="Genomic_DNA"/>
</dbReference>
<protein>
    <submittedName>
        <fullName evidence="1">Uncharacterized protein</fullName>
    </submittedName>
</protein>
<evidence type="ECO:0000313" key="2">
    <source>
        <dbReference type="Proteomes" id="UP001148018"/>
    </source>
</evidence>
<name>A0A9Q0DDN1_9TELE</name>
<organism evidence="1 2">
    <name type="scientific">Muraenolepis orangiensis</name>
    <name type="common">Patagonian moray cod</name>
    <dbReference type="NCBI Taxonomy" id="630683"/>
    <lineage>
        <taxon>Eukaryota</taxon>
        <taxon>Metazoa</taxon>
        <taxon>Chordata</taxon>
        <taxon>Craniata</taxon>
        <taxon>Vertebrata</taxon>
        <taxon>Euteleostomi</taxon>
        <taxon>Actinopterygii</taxon>
        <taxon>Neopterygii</taxon>
        <taxon>Teleostei</taxon>
        <taxon>Neoteleostei</taxon>
        <taxon>Acanthomorphata</taxon>
        <taxon>Zeiogadaria</taxon>
        <taxon>Gadariae</taxon>
        <taxon>Gadiformes</taxon>
        <taxon>Muraenolepidoidei</taxon>
        <taxon>Muraenolepididae</taxon>
        <taxon>Muraenolepis</taxon>
    </lineage>
</organism>
<evidence type="ECO:0000313" key="1">
    <source>
        <dbReference type="EMBL" id="KAJ3585766.1"/>
    </source>
</evidence>
<sequence length="106" mass="12340">MSSGQEVDSLVVFGLVVFRVIQPARTDPRPRRHRPLSPCLFLIPRCVYMVNGVRRRYTQCPHGEERDSCKGTDFIAPRVAPGVTWFYFVYNFISIGHVWHLMWNTT</sequence>
<accession>A0A9Q0DDN1</accession>